<feature type="region of interest" description="Disordered" evidence="1">
    <location>
        <begin position="66"/>
        <end position="92"/>
    </location>
</feature>
<evidence type="ECO:0000256" key="1">
    <source>
        <dbReference type="SAM" id="MobiDB-lite"/>
    </source>
</evidence>
<keyword evidence="2" id="KW-0732">Signal</keyword>
<reference evidence="3 4" key="1">
    <citation type="journal article" date="2018" name="Mycol. Prog.">
        <title>Coniella lustricola, a new species from submerged detritus.</title>
        <authorList>
            <person name="Raudabaugh D.B."/>
            <person name="Iturriaga T."/>
            <person name="Carver A."/>
            <person name="Mondo S."/>
            <person name="Pangilinan J."/>
            <person name="Lipzen A."/>
            <person name="He G."/>
            <person name="Amirebrahimi M."/>
            <person name="Grigoriev I.V."/>
            <person name="Miller A.N."/>
        </authorList>
    </citation>
    <scope>NUCLEOTIDE SEQUENCE [LARGE SCALE GENOMIC DNA]</scope>
    <source>
        <strain evidence="3 4">B22-T-1</strain>
    </source>
</reference>
<feature type="signal peptide" evidence="2">
    <location>
        <begin position="1"/>
        <end position="20"/>
    </location>
</feature>
<gene>
    <name evidence="3" type="ORF">BD289DRAFT_447055</name>
</gene>
<dbReference type="Proteomes" id="UP000241462">
    <property type="component" value="Unassembled WGS sequence"/>
</dbReference>
<evidence type="ECO:0000256" key="2">
    <source>
        <dbReference type="SAM" id="SignalP"/>
    </source>
</evidence>
<protein>
    <recommendedName>
        <fullName evidence="5">Secreted protein</fullName>
    </recommendedName>
</protein>
<sequence length="137" mass="15524">MPQQRLCLFLAYSFSPRVFGAVWNHKVNRPGSFRYPTLAQRNTMNLVDQVLTVPVYALSMTSDQEQETGTSLAHGHPATQLKSVHPATGPGRPKIEDHLHQVEYLLLVQWTVPVYRWPSRSLILIACNGLPTYRLPC</sequence>
<dbReference type="AlphaFoldDB" id="A0A2T2ZTE8"/>
<accession>A0A2T2ZTE8</accession>
<feature type="chain" id="PRO_5015574024" description="Secreted protein" evidence="2">
    <location>
        <begin position="21"/>
        <end position="137"/>
    </location>
</feature>
<dbReference type="EMBL" id="KZ678728">
    <property type="protein sequence ID" value="PSR76080.1"/>
    <property type="molecule type" value="Genomic_DNA"/>
</dbReference>
<evidence type="ECO:0000313" key="4">
    <source>
        <dbReference type="Proteomes" id="UP000241462"/>
    </source>
</evidence>
<organism evidence="3 4">
    <name type="scientific">Coniella lustricola</name>
    <dbReference type="NCBI Taxonomy" id="2025994"/>
    <lineage>
        <taxon>Eukaryota</taxon>
        <taxon>Fungi</taxon>
        <taxon>Dikarya</taxon>
        <taxon>Ascomycota</taxon>
        <taxon>Pezizomycotina</taxon>
        <taxon>Sordariomycetes</taxon>
        <taxon>Sordariomycetidae</taxon>
        <taxon>Diaporthales</taxon>
        <taxon>Schizoparmaceae</taxon>
        <taxon>Coniella</taxon>
    </lineage>
</organism>
<dbReference type="InParanoid" id="A0A2T2ZTE8"/>
<evidence type="ECO:0008006" key="5">
    <source>
        <dbReference type="Google" id="ProtNLM"/>
    </source>
</evidence>
<proteinExistence type="predicted"/>
<keyword evidence="4" id="KW-1185">Reference proteome</keyword>
<name>A0A2T2ZTE8_9PEZI</name>
<evidence type="ECO:0000313" key="3">
    <source>
        <dbReference type="EMBL" id="PSR76080.1"/>
    </source>
</evidence>